<organism evidence="1 2">
    <name type="scientific">Paramecium primaurelia</name>
    <dbReference type="NCBI Taxonomy" id="5886"/>
    <lineage>
        <taxon>Eukaryota</taxon>
        <taxon>Sar</taxon>
        <taxon>Alveolata</taxon>
        <taxon>Ciliophora</taxon>
        <taxon>Intramacronucleata</taxon>
        <taxon>Oligohymenophorea</taxon>
        <taxon>Peniculida</taxon>
        <taxon>Parameciidae</taxon>
        <taxon>Paramecium</taxon>
    </lineage>
</organism>
<dbReference type="AlphaFoldDB" id="A0A8S1P4J8"/>
<evidence type="ECO:0000313" key="1">
    <source>
        <dbReference type="EMBL" id="CAD8097930.1"/>
    </source>
</evidence>
<proteinExistence type="predicted"/>
<comment type="caution">
    <text evidence="1">The sequence shown here is derived from an EMBL/GenBank/DDBJ whole genome shotgun (WGS) entry which is preliminary data.</text>
</comment>
<dbReference type="EMBL" id="CAJJDM010000108">
    <property type="protein sequence ID" value="CAD8097930.1"/>
    <property type="molecule type" value="Genomic_DNA"/>
</dbReference>
<gene>
    <name evidence="1" type="ORF">PPRIM_AZ9-3.1.T1050107</name>
</gene>
<reference evidence="1" key="1">
    <citation type="submission" date="2021-01" db="EMBL/GenBank/DDBJ databases">
        <authorList>
            <consortium name="Genoscope - CEA"/>
            <person name="William W."/>
        </authorList>
    </citation>
    <scope>NUCLEOTIDE SEQUENCE</scope>
</reference>
<dbReference type="Proteomes" id="UP000688137">
    <property type="component" value="Unassembled WGS sequence"/>
</dbReference>
<accession>A0A8S1P4J8</accession>
<evidence type="ECO:0000313" key="2">
    <source>
        <dbReference type="Proteomes" id="UP000688137"/>
    </source>
</evidence>
<protein>
    <submittedName>
        <fullName evidence="1">Uncharacterized protein</fullName>
    </submittedName>
</protein>
<sequence>MNQKTSTDCCVQTDLDQMEIEMIENLSPKMIYSNLLSRSVNLRNKNLKIDVKNNFNTFQLRKIETFEQNSKQQRGYRNIYNNKSFHNENESKPIRKRQFIPKSFHIETFNNIATPQQIVLPQKQSFTPLHVLKRKLNYPANPYRLKTCPDDSKFCDRILYTNIIPEKIKHFDGIKAFK</sequence>
<keyword evidence="2" id="KW-1185">Reference proteome</keyword>
<dbReference type="OMA" id="SKFCDRI"/>
<name>A0A8S1P4J8_PARPR</name>